<accession>A0AAV7WTX4</accession>
<proteinExistence type="predicted"/>
<dbReference type="EMBL" id="JANPWB010000001">
    <property type="protein sequence ID" value="KAJ1216137.1"/>
    <property type="molecule type" value="Genomic_DNA"/>
</dbReference>
<evidence type="ECO:0000313" key="3">
    <source>
        <dbReference type="Proteomes" id="UP001066276"/>
    </source>
</evidence>
<keyword evidence="3" id="KW-1185">Reference proteome</keyword>
<dbReference type="AlphaFoldDB" id="A0AAV7WTX4"/>
<evidence type="ECO:0000313" key="2">
    <source>
        <dbReference type="EMBL" id="KAJ1216137.1"/>
    </source>
</evidence>
<feature type="region of interest" description="Disordered" evidence="1">
    <location>
        <begin position="67"/>
        <end position="89"/>
    </location>
</feature>
<dbReference type="Proteomes" id="UP001066276">
    <property type="component" value="Chromosome 1_1"/>
</dbReference>
<name>A0AAV7WTX4_PLEWA</name>
<organism evidence="2 3">
    <name type="scientific">Pleurodeles waltl</name>
    <name type="common">Iberian ribbed newt</name>
    <dbReference type="NCBI Taxonomy" id="8319"/>
    <lineage>
        <taxon>Eukaryota</taxon>
        <taxon>Metazoa</taxon>
        <taxon>Chordata</taxon>
        <taxon>Craniata</taxon>
        <taxon>Vertebrata</taxon>
        <taxon>Euteleostomi</taxon>
        <taxon>Amphibia</taxon>
        <taxon>Batrachia</taxon>
        <taxon>Caudata</taxon>
        <taxon>Salamandroidea</taxon>
        <taxon>Salamandridae</taxon>
        <taxon>Pleurodelinae</taxon>
        <taxon>Pleurodeles</taxon>
    </lineage>
</organism>
<gene>
    <name evidence="2" type="ORF">NDU88_003743</name>
</gene>
<protein>
    <submittedName>
        <fullName evidence="2">Uncharacterized protein</fullName>
    </submittedName>
</protein>
<sequence>MGRNTHSGKLPLSWYVAGHQHADWRRGNTGDQNGGTALEISLDLGLFWRSLEPTLFNAQPAGRLGLRAPEGDGGLGHVPRQTRDMSQLK</sequence>
<comment type="caution">
    <text evidence="2">The sequence shown here is derived from an EMBL/GenBank/DDBJ whole genome shotgun (WGS) entry which is preliminary data.</text>
</comment>
<evidence type="ECO:0000256" key="1">
    <source>
        <dbReference type="SAM" id="MobiDB-lite"/>
    </source>
</evidence>
<reference evidence="2" key="1">
    <citation type="journal article" date="2022" name="bioRxiv">
        <title>Sequencing and chromosome-scale assembly of the giantPleurodeles waltlgenome.</title>
        <authorList>
            <person name="Brown T."/>
            <person name="Elewa A."/>
            <person name="Iarovenko S."/>
            <person name="Subramanian E."/>
            <person name="Araus A.J."/>
            <person name="Petzold A."/>
            <person name="Susuki M."/>
            <person name="Suzuki K.-i.T."/>
            <person name="Hayashi T."/>
            <person name="Toyoda A."/>
            <person name="Oliveira C."/>
            <person name="Osipova E."/>
            <person name="Leigh N.D."/>
            <person name="Simon A."/>
            <person name="Yun M.H."/>
        </authorList>
    </citation>
    <scope>NUCLEOTIDE SEQUENCE</scope>
    <source>
        <strain evidence="2">20211129_DDA</strain>
        <tissue evidence="2">Liver</tissue>
    </source>
</reference>